<accession>A0A139I5Q6</accession>
<evidence type="ECO:0008006" key="3">
    <source>
        <dbReference type="Google" id="ProtNLM"/>
    </source>
</evidence>
<dbReference type="Proteomes" id="UP000073492">
    <property type="component" value="Unassembled WGS sequence"/>
</dbReference>
<sequence>MTSAIGDHSHEGCFYSDTHHATKMYTMHYNPVSTLELKAFIRTRTHKEPPNGLRRYQYIRMLEEMDRNWTFRFMDLPPEMRNAIYELLLMRFKAQGRKAFLAILRVSKQVHKEAVGIFNDVNTADLGVGITRGKLRSFWPRSGGNLRMHLDGDIGHIFLPDLTDKFDVKTMLDQRVSGLARMRHIRLRLNINWYVGHEPNRNWILPIALTSSIAAAAADLRTLVITVLGAGTQEQWVEWLTPLAQLPSKTTLQLEGFGDEAVKQEVLRQIEAAKPKIDAGTSCTWTSGIRHSALGQNCQDLPPA</sequence>
<reference evidence="1 2" key="1">
    <citation type="submission" date="2015-07" db="EMBL/GenBank/DDBJ databases">
        <title>Comparative genomics of the Sigatoka disease complex on banana suggests a link between parallel evolutionary changes in Pseudocercospora fijiensis and Pseudocercospora eumusae and increased virulence on the banana host.</title>
        <authorList>
            <person name="Chang T.-C."/>
            <person name="Salvucci A."/>
            <person name="Crous P.W."/>
            <person name="Stergiopoulos I."/>
        </authorList>
    </citation>
    <scope>NUCLEOTIDE SEQUENCE [LARGE SCALE GENOMIC DNA]</scope>
    <source>
        <strain evidence="1 2">CBS 116634</strain>
    </source>
</reference>
<proteinExistence type="predicted"/>
<protein>
    <recommendedName>
        <fullName evidence="3">F-box domain-containing protein</fullName>
    </recommendedName>
</protein>
<organism evidence="1 2">
    <name type="scientific">Pseudocercospora musae</name>
    <dbReference type="NCBI Taxonomy" id="113226"/>
    <lineage>
        <taxon>Eukaryota</taxon>
        <taxon>Fungi</taxon>
        <taxon>Dikarya</taxon>
        <taxon>Ascomycota</taxon>
        <taxon>Pezizomycotina</taxon>
        <taxon>Dothideomycetes</taxon>
        <taxon>Dothideomycetidae</taxon>
        <taxon>Mycosphaerellales</taxon>
        <taxon>Mycosphaerellaceae</taxon>
        <taxon>Pseudocercospora</taxon>
    </lineage>
</organism>
<dbReference type="EMBL" id="LFZO01000293">
    <property type="protein sequence ID" value="KXT09979.1"/>
    <property type="molecule type" value="Genomic_DNA"/>
</dbReference>
<evidence type="ECO:0000313" key="1">
    <source>
        <dbReference type="EMBL" id="KXT09979.1"/>
    </source>
</evidence>
<dbReference type="AlphaFoldDB" id="A0A139I5Q6"/>
<gene>
    <name evidence="1" type="ORF">AC579_9366</name>
</gene>
<keyword evidence="2" id="KW-1185">Reference proteome</keyword>
<evidence type="ECO:0000313" key="2">
    <source>
        <dbReference type="Proteomes" id="UP000073492"/>
    </source>
</evidence>
<name>A0A139I5Q6_9PEZI</name>
<comment type="caution">
    <text evidence="1">The sequence shown here is derived from an EMBL/GenBank/DDBJ whole genome shotgun (WGS) entry which is preliminary data.</text>
</comment>
<dbReference type="OrthoDB" id="2189106at2759"/>